<dbReference type="GO" id="GO:0005634">
    <property type="term" value="C:nucleus"/>
    <property type="evidence" value="ECO:0007669"/>
    <property type="project" value="TreeGrafter"/>
</dbReference>
<feature type="compositionally biased region" description="Low complexity" evidence="6">
    <location>
        <begin position="1"/>
        <end position="14"/>
    </location>
</feature>
<evidence type="ECO:0000256" key="3">
    <source>
        <dbReference type="ARBA" id="ARBA00023125"/>
    </source>
</evidence>
<protein>
    <recommendedName>
        <fullName evidence="7">Zn(2)-C6 fungal-type domain-containing protein</fullName>
    </recommendedName>
</protein>
<dbReference type="OrthoDB" id="3034343at2759"/>
<dbReference type="GO" id="GO:0000981">
    <property type="term" value="F:DNA-binding transcription factor activity, RNA polymerase II-specific"/>
    <property type="evidence" value="ECO:0007669"/>
    <property type="project" value="InterPro"/>
</dbReference>
<evidence type="ECO:0000259" key="7">
    <source>
        <dbReference type="PROSITE" id="PS50048"/>
    </source>
</evidence>
<dbReference type="GO" id="GO:0006351">
    <property type="term" value="P:DNA-templated transcription"/>
    <property type="evidence" value="ECO:0007669"/>
    <property type="project" value="InterPro"/>
</dbReference>
<organism evidence="8 9">
    <name type="scientific">Aspergillus ruber (strain CBS 135680)</name>
    <dbReference type="NCBI Taxonomy" id="1388766"/>
    <lineage>
        <taxon>Eukaryota</taxon>
        <taxon>Fungi</taxon>
        <taxon>Dikarya</taxon>
        <taxon>Ascomycota</taxon>
        <taxon>Pezizomycotina</taxon>
        <taxon>Eurotiomycetes</taxon>
        <taxon>Eurotiomycetidae</taxon>
        <taxon>Eurotiales</taxon>
        <taxon>Aspergillaceae</taxon>
        <taxon>Aspergillus</taxon>
        <taxon>Aspergillus subgen. Aspergillus</taxon>
    </lineage>
</organism>
<dbReference type="InterPro" id="IPR050797">
    <property type="entry name" value="Carb_Metab_Trans_Reg"/>
</dbReference>
<name>A0A017SML4_ASPRC</name>
<dbReference type="SUPFAM" id="SSF57701">
    <property type="entry name" value="Zn2/Cys6 DNA-binding domain"/>
    <property type="match status" value="1"/>
</dbReference>
<accession>A0A017SML4</accession>
<evidence type="ECO:0000256" key="6">
    <source>
        <dbReference type="SAM" id="MobiDB-lite"/>
    </source>
</evidence>
<dbReference type="GO" id="GO:0008270">
    <property type="term" value="F:zinc ion binding"/>
    <property type="evidence" value="ECO:0007669"/>
    <property type="project" value="InterPro"/>
</dbReference>
<keyword evidence="2" id="KW-0805">Transcription regulation</keyword>
<dbReference type="InterPro" id="IPR001138">
    <property type="entry name" value="Zn2Cys6_DnaBD"/>
</dbReference>
<dbReference type="InterPro" id="IPR036864">
    <property type="entry name" value="Zn2-C6_fun-type_DNA-bd_sf"/>
</dbReference>
<keyword evidence="5" id="KW-0539">Nucleus</keyword>
<keyword evidence="4" id="KW-0804">Transcription</keyword>
<dbReference type="Gene3D" id="4.10.240.10">
    <property type="entry name" value="Zn(2)-C6 fungal-type DNA-binding domain"/>
    <property type="match status" value="1"/>
</dbReference>
<dbReference type="InterPro" id="IPR007219">
    <property type="entry name" value="XnlR_reg_dom"/>
</dbReference>
<feature type="region of interest" description="Disordered" evidence="6">
    <location>
        <begin position="71"/>
        <end position="148"/>
    </location>
</feature>
<dbReference type="STRING" id="1388766.A0A017SML4"/>
<dbReference type="HOGENOM" id="CLU_009827_0_0_1"/>
<dbReference type="GO" id="GO:0003677">
    <property type="term" value="F:DNA binding"/>
    <property type="evidence" value="ECO:0007669"/>
    <property type="project" value="UniProtKB-KW"/>
</dbReference>
<dbReference type="SMART" id="SM00066">
    <property type="entry name" value="GAL4"/>
    <property type="match status" value="1"/>
</dbReference>
<evidence type="ECO:0000313" key="9">
    <source>
        <dbReference type="Proteomes" id="UP000019804"/>
    </source>
</evidence>
<keyword evidence="9" id="KW-1185">Reference proteome</keyword>
<dbReference type="PANTHER" id="PTHR31668:SF10">
    <property type="entry name" value="ZN(II)2CYS6 TRANSCRIPTION FACTOR (EUROFUNG)"/>
    <property type="match status" value="1"/>
</dbReference>
<dbReference type="PROSITE" id="PS50048">
    <property type="entry name" value="ZN2_CY6_FUNGAL_2"/>
    <property type="match status" value="1"/>
</dbReference>
<evidence type="ECO:0000256" key="2">
    <source>
        <dbReference type="ARBA" id="ARBA00023015"/>
    </source>
</evidence>
<evidence type="ECO:0000313" key="8">
    <source>
        <dbReference type="EMBL" id="EYE98011.1"/>
    </source>
</evidence>
<proteinExistence type="predicted"/>
<dbReference type="Pfam" id="PF00172">
    <property type="entry name" value="Zn_clus"/>
    <property type="match status" value="1"/>
</dbReference>
<dbReference type="GO" id="GO:0001080">
    <property type="term" value="P:nitrogen catabolite activation of transcription from RNA polymerase II promoter"/>
    <property type="evidence" value="ECO:0007669"/>
    <property type="project" value="TreeGrafter"/>
</dbReference>
<gene>
    <name evidence="8" type="ORF">EURHEDRAFT_266117</name>
</gene>
<keyword evidence="3" id="KW-0238">DNA-binding</keyword>
<dbReference type="RefSeq" id="XP_040641699.1">
    <property type="nucleotide sequence ID" value="XM_040778146.1"/>
</dbReference>
<reference evidence="9" key="1">
    <citation type="journal article" date="2014" name="Nat. Commun.">
        <title>Genomic adaptations of the halophilic Dead Sea filamentous fungus Eurotium rubrum.</title>
        <authorList>
            <person name="Kis-Papo T."/>
            <person name="Weig A.R."/>
            <person name="Riley R."/>
            <person name="Persoh D."/>
            <person name="Salamov A."/>
            <person name="Sun H."/>
            <person name="Lipzen A."/>
            <person name="Wasser S.P."/>
            <person name="Rambold G."/>
            <person name="Grigoriev I.V."/>
            <person name="Nevo E."/>
        </authorList>
    </citation>
    <scope>NUCLEOTIDE SEQUENCE [LARGE SCALE GENOMIC DNA]</scope>
    <source>
        <strain evidence="9">CBS 135680</strain>
    </source>
</reference>
<dbReference type="Proteomes" id="UP000019804">
    <property type="component" value="Unassembled WGS sequence"/>
</dbReference>
<sequence>MMPPSTSTTLSTNSAPKLPSPGFNNAGARPYRSHKVRACDLCRKRKSRCTVDIPGQSCLLCRVQGADCHYQEEPGSETPMPTATDPIATREWPSDQGLDGMPPPPKRKRASDDISLPNPDRPREDTSSHFRRATSVGDGGSQFRRLGVDDPQNESVFIVGPVVADDAQVIEKHMPPERTSKSVEPKSHPYNVYSSDPRKPILYTTVSRRRQGMRVGIPPGENQKEILEQILGPFKDDLVRLFLDRFNVAFPIFDGESFWAAYTSDCPGEPPASLLCQVYSMSLVYWKHTQKLSSHPKPDVRYAVNMTVAALHEEFSAPGLSTISAALVDLTGRPIFSMTGNAISCGRTVSLAHCLGLNRDPTNWRLSQTEKNNRIRLWWGVVIHDRWGSFGHGVPPQIAKNQYDVPLPTIDVLLPQGSHTTERLRAAHCHIGLCRLTEILGELLPLVYGLQHRQPRETSKKVRQIRTDLDGWEDSLPDLLKSSTSTGEERIAGTSSLQLAFLSVKMLVSRVELNEVNNTDADNPEARRYFQTECRKSAEDIVRFISSLQRESFKEFWLPYSAFHLTSTATLLVRCALETTDAEVARSCLSNVETFRTILRRVREEEDWDVADMCLDHCERILNRLPEAWSKPEAWTNLDPTANGSGPNDTRLVNPAAISLPETQTNNDIVDDMMSISGTFGTMDGFPFDMTGIWDVSVFQDVNLP</sequence>
<dbReference type="CDD" id="cd12148">
    <property type="entry name" value="fungal_TF_MHR"/>
    <property type="match status" value="1"/>
</dbReference>
<keyword evidence="1" id="KW-0479">Metal-binding</keyword>
<dbReference type="Pfam" id="PF04082">
    <property type="entry name" value="Fungal_trans"/>
    <property type="match status" value="1"/>
</dbReference>
<dbReference type="CDD" id="cd00067">
    <property type="entry name" value="GAL4"/>
    <property type="match status" value="1"/>
</dbReference>
<evidence type="ECO:0000256" key="5">
    <source>
        <dbReference type="ARBA" id="ARBA00023242"/>
    </source>
</evidence>
<dbReference type="SMART" id="SM00906">
    <property type="entry name" value="Fungal_trans"/>
    <property type="match status" value="1"/>
</dbReference>
<evidence type="ECO:0000256" key="1">
    <source>
        <dbReference type="ARBA" id="ARBA00022723"/>
    </source>
</evidence>
<dbReference type="GeneID" id="63693270"/>
<dbReference type="EMBL" id="KK088414">
    <property type="protein sequence ID" value="EYE98011.1"/>
    <property type="molecule type" value="Genomic_DNA"/>
</dbReference>
<dbReference type="AlphaFoldDB" id="A0A017SML4"/>
<evidence type="ECO:0000256" key="4">
    <source>
        <dbReference type="ARBA" id="ARBA00023163"/>
    </source>
</evidence>
<feature type="region of interest" description="Disordered" evidence="6">
    <location>
        <begin position="1"/>
        <end position="29"/>
    </location>
</feature>
<feature type="domain" description="Zn(2)-C6 fungal-type" evidence="7">
    <location>
        <begin position="38"/>
        <end position="70"/>
    </location>
</feature>
<dbReference type="PANTHER" id="PTHR31668">
    <property type="entry name" value="GLUCOSE TRANSPORT TRANSCRIPTION REGULATOR RGT1-RELATED-RELATED"/>
    <property type="match status" value="1"/>
</dbReference>
<dbReference type="PROSITE" id="PS00463">
    <property type="entry name" value="ZN2_CY6_FUNGAL_1"/>
    <property type="match status" value="1"/>
</dbReference>